<feature type="active site" description="Proton acceptor" evidence="8">
    <location>
        <position position="13"/>
    </location>
</feature>
<feature type="binding site" description="in other chain" evidence="8">
    <location>
        <begin position="13"/>
        <end position="16"/>
    </location>
    <ligand>
        <name>IMP</name>
        <dbReference type="ChEBI" id="CHEBI:58053"/>
        <note>ligand shared between dimeric partners</note>
    </ligand>
</feature>
<dbReference type="eggNOG" id="COG0104">
    <property type="taxonomic scope" value="Bacteria"/>
</dbReference>
<dbReference type="EC" id="6.3.4.4" evidence="8 10"/>
<feature type="region of interest" description="Disordered" evidence="11">
    <location>
        <begin position="282"/>
        <end position="304"/>
    </location>
</feature>
<dbReference type="UniPathway" id="UPA00075">
    <property type="reaction ID" value="UER00335"/>
</dbReference>
<feature type="binding site" description="in other chain" evidence="8">
    <location>
        <begin position="38"/>
        <end position="41"/>
    </location>
    <ligand>
        <name>IMP</name>
        <dbReference type="ChEBI" id="CHEBI:58053"/>
        <note>ligand shared between dimeric partners</note>
    </ligand>
</feature>
<dbReference type="GO" id="GO:0000287">
    <property type="term" value="F:magnesium ion binding"/>
    <property type="evidence" value="ECO:0007669"/>
    <property type="project" value="UniProtKB-UniRule"/>
</dbReference>
<dbReference type="PROSITE" id="PS00513">
    <property type="entry name" value="ADENYLOSUCCIN_SYN_2"/>
    <property type="match status" value="1"/>
</dbReference>
<keyword evidence="8" id="KW-0963">Cytoplasm</keyword>
<comment type="pathway">
    <text evidence="8 10">Purine metabolism; AMP biosynthesis via de novo pathway; AMP from IMP: step 1/2.</text>
</comment>
<protein>
    <recommendedName>
        <fullName evidence="8 10">Adenylosuccinate synthetase</fullName>
        <shortName evidence="8">AMPSase</shortName>
        <shortName evidence="8">AdSS</shortName>
        <ecNumber evidence="8 10">6.3.4.4</ecNumber>
    </recommendedName>
    <alternativeName>
        <fullName evidence="8">IMP--aspartate ligase</fullName>
    </alternativeName>
</protein>
<comment type="cofactor">
    <cofactor evidence="8">
        <name>Mg(2+)</name>
        <dbReference type="ChEBI" id="CHEBI:18420"/>
    </cofactor>
    <text evidence="8">Binds 1 Mg(2+) ion per subunit.</text>
</comment>
<dbReference type="HAMAP" id="MF_00011">
    <property type="entry name" value="Adenylosucc_synth"/>
    <property type="match status" value="1"/>
</dbReference>
<evidence type="ECO:0000256" key="2">
    <source>
        <dbReference type="ARBA" id="ARBA00022598"/>
    </source>
</evidence>
<evidence type="ECO:0000256" key="7">
    <source>
        <dbReference type="ARBA" id="ARBA00023134"/>
    </source>
</evidence>
<keyword evidence="4 8" id="KW-0547">Nucleotide-binding</keyword>
<dbReference type="PROSITE" id="PS01266">
    <property type="entry name" value="ADENYLOSUCCIN_SYN_1"/>
    <property type="match status" value="1"/>
</dbReference>
<evidence type="ECO:0000256" key="1">
    <source>
        <dbReference type="ARBA" id="ARBA00011738"/>
    </source>
</evidence>
<keyword evidence="2 8" id="KW-0436">Ligase</keyword>
<comment type="similarity">
    <text evidence="8 10">Belongs to the adenylosuccinate synthetase family.</text>
</comment>
<dbReference type="SMART" id="SM00788">
    <property type="entry name" value="Adenylsucc_synt"/>
    <property type="match status" value="1"/>
</dbReference>
<sequence>MANVVVVGAQWGDEGKGKIVDWLSERADVIARFQGGHNAGHTLVIDGKVYKLHALPSGVVRGGKLSVIGNGVVLDPWHLLKEIETVRAQGVEISPETLMIAENTPLILPIHGELDRAREEAASKGTKIGTTGRGIGPAYEDKVGRRSVRVADLADDATLVARVDRALQHHDPLRKGLGIEPVDRDALIAQLREIASEILPYAAPVWKVLNEKRKSGKRILFEGAQGALLDIDFGTYPFVTSSNVIAGQAATGVGIGPGSIDYVLGIVKAYTTRVGEGPFPTELLNADGSPDADGQRLGERGHEFGTTTGRQRRCGWFDAALVRQTCATSGIKGICLTKLDVLDGFETLKICVGYDLDGEKLDYLPTAADQQARCTPIYEDIDGWSESTEGARSWADLPANAIKYVRRVEELIDCPVALVSTSPEREDTILVTDPFSD</sequence>
<feature type="binding site" evidence="8">
    <location>
        <begin position="420"/>
        <end position="422"/>
    </location>
    <ligand>
        <name>GTP</name>
        <dbReference type="ChEBI" id="CHEBI:37565"/>
    </ligand>
</feature>
<feature type="compositionally biased region" description="Basic and acidic residues" evidence="11">
    <location>
        <begin position="293"/>
        <end position="303"/>
    </location>
</feature>
<feature type="active site" description="Proton donor" evidence="8">
    <location>
        <position position="41"/>
    </location>
</feature>
<feature type="active site" evidence="9">
    <location>
        <position position="142"/>
    </location>
</feature>
<feature type="binding site" description="in other chain" evidence="8">
    <location>
        <position position="240"/>
    </location>
    <ligand>
        <name>IMP</name>
        <dbReference type="ChEBI" id="CHEBI:58053"/>
        <note>ligand shared between dimeric partners</note>
    </ligand>
</feature>
<keyword evidence="13" id="KW-1185">Reference proteome</keyword>
<feature type="binding site" evidence="8">
    <location>
        <begin position="338"/>
        <end position="340"/>
    </location>
    <ligand>
        <name>GTP</name>
        <dbReference type="ChEBI" id="CHEBI:37565"/>
    </ligand>
</feature>
<comment type="subunit">
    <text evidence="1 8">Homodimer.</text>
</comment>
<dbReference type="GO" id="GO:0005737">
    <property type="term" value="C:cytoplasm"/>
    <property type="evidence" value="ECO:0007669"/>
    <property type="project" value="UniProtKB-SubCell"/>
</dbReference>
<dbReference type="PANTHER" id="PTHR11846:SF0">
    <property type="entry name" value="ADENYLOSUCCINATE SYNTHETASE"/>
    <property type="match status" value="1"/>
</dbReference>
<dbReference type="PANTHER" id="PTHR11846">
    <property type="entry name" value="ADENYLOSUCCINATE SYNTHETASE"/>
    <property type="match status" value="1"/>
</dbReference>
<comment type="catalytic activity">
    <reaction evidence="8 10">
        <text>IMP + L-aspartate + GTP = N(6)-(1,2-dicarboxyethyl)-AMP + GDP + phosphate + 2 H(+)</text>
        <dbReference type="Rhea" id="RHEA:15753"/>
        <dbReference type="ChEBI" id="CHEBI:15378"/>
        <dbReference type="ChEBI" id="CHEBI:29991"/>
        <dbReference type="ChEBI" id="CHEBI:37565"/>
        <dbReference type="ChEBI" id="CHEBI:43474"/>
        <dbReference type="ChEBI" id="CHEBI:57567"/>
        <dbReference type="ChEBI" id="CHEBI:58053"/>
        <dbReference type="ChEBI" id="CHEBI:58189"/>
        <dbReference type="EC" id="6.3.4.4"/>
    </reaction>
</comment>
<proteinExistence type="inferred from homology"/>
<feature type="binding site" evidence="8">
    <location>
        <position position="312"/>
    </location>
    <ligand>
        <name>GTP</name>
        <dbReference type="ChEBI" id="CHEBI:37565"/>
    </ligand>
</feature>
<dbReference type="PATRIC" id="fig|1461693.3.peg.2262"/>
<dbReference type="OrthoDB" id="9807553at2"/>
<dbReference type="InterPro" id="IPR001114">
    <property type="entry name" value="Adenylosuccinate_synthetase"/>
</dbReference>
<dbReference type="Gene3D" id="3.90.170.10">
    <property type="entry name" value="Adenylosuccinate Synthetase, subunit A, domain 3"/>
    <property type="match status" value="1"/>
</dbReference>
<feature type="binding site" description="in other chain" evidence="8">
    <location>
        <position position="310"/>
    </location>
    <ligand>
        <name>IMP</name>
        <dbReference type="ChEBI" id="CHEBI:58053"/>
        <note>ligand shared between dimeric partners</note>
    </ligand>
</feature>
<dbReference type="AlphaFoldDB" id="A0A058ZJV2"/>
<gene>
    <name evidence="8" type="primary">purA</name>
    <name evidence="12" type="ORF">ATO10_11162</name>
</gene>
<keyword evidence="3 8" id="KW-0479">Metal-binding</keyword>
<keyword evidence="6 8" id="KW-0460">Magnesium</keyword>
<dbReference type="NCBIfam" id="TIGR00184">
    <property type="entry name" value="purA"/>
    <property type="match status" value="1"/>
</dbReference>
<evidence type="ECO:0000256" key="8">
    <source>
        <dbReference type="HAMAP-Rule" id="MF_00011"/>
    </source>
</evidence>
<dbReference type="InterPro" id="IPR027417">
    <property type="entry name" value="P-loop_NTPase"/>
</dbReference>
<evidence type="ECO:0000256" key="6">
    <source>
        <dbReference type="ARBA" id="ARBA00022842"/>
    </source>
</evidence>
<feature type="binding site" evidence="8">
    <location>
        <position position="40"/>
    </location>
    <ligand>
        <name>Mg(2+)</name>
        <dbReference type="ChEBI" id="CHEBI:18420"/>
    </ligand>
</feature>
<dbReference type="Pfam" id="PF00709">
    <property type="entry name" value="Adenylsucc_synt"/>
    <property type="match status" value="1"/>
</dbReference>
<dbReference type="RefSeq" id="WP_035251513.1">
    <property type="nucleotide sequence ID" value="NZ_AQQY01000007.1"/>
</dbReference>
<comment type="caution">
    <text evidence="12">The sequence shown here is derived from an EMBL/GenBank/DDBJ whole genome shotgun (WGS) entry which is preliminary data.</text>
</comment>
<dbReference type="CDD" id="cd03108">
    <property type="entry name" value="AdSS"/>
    <property type="match status" value="1"/>
</dbReference>
<dbReference type="InterPro" id="IPR018220">
    <property type="entry name" value="Adenylosuccin_syn_GTP-bd"/>
</dbReference>
<feature type="binding site" evidence="8">
    <location>
        <position position="13"/>
    </location>
    <ligand>
        <name>Mg(2+)</name>
        <dbReference type="ChEBI" id="CHEBI:18420"/>
    </ligand>
</feature>
<dbReference type="EMBL" id="AQQY01000007">
    <property type="protein sequence ID" value="KCV81467.1"/>
    <property type="molecule type" value="Genomic_DNA"/>
</dbReference>
<evidence type="ECO:0000256" key="10">
    <source>
        <dbReference type="RuleBase" id="RU000520"/>
    </source>
</evidence>
<dbReference type="GO" id="GO:0046040">
    <property type="term" value="P:IMP metabolic process"/>
    <property type="evidence" value="ECO:0007669"/>
    <property type="project" value="TreeGrafter"/>
</dbReference>
<feature type="binding site" evidence="8">
    <location>
        <begin position="306"/>
        <end position="312"/>
    </location>
    <ligand>
        <name>substrate</name>
    </ligand>
</feature>
<dbReference type="GO" id="GO:0044208">
    <property type="term" value="P:'de novo' AMP biosynthetic process"/>
    <property type="evidence" value="ECO:0007669"/>
    <property type="project" value="UniProtKB-UniRule"/>
</dbReference>
<feature type="binding site" evidence="8">
    <location>
        <position position="145"/>
    </location>
    <ligand>
        <name>IMP</name>
        <dbReference type="ChEBI" id="CHEBI:58053"/>
        <note>ligand shared between dimeric partners</note>
    </ligand>
</feature>
<dbReference type="FunFam" id="3.90.170.10:FF:000001">
    <property type="entry name" value="Adenylosuccinate synthetase"/>
    <property type="match status" value="1"/>
</dbReference>
<evidence type="ECO:0000256" key="5">
    <source>
        <dbReference type="ARBA" id="ARBA00022755"/>
    </source>
</evidence>
<feature type="binding site" evidence="8">
    <location>
        <begin position="12"/>
        <end position="18"/>
    </location>
    <ligand>
        <name>GTP</name>
        <dbReference type="ChEBI" id="CHEBI:37565"/>
    </ligand>
</feature>
<accession>A0A058ZJV2</accession>
<feature type="binding site" description="in other chain" evidence="8">
    <location>
        <position position="131"/>
    </location>
    <ligand>
        <name>IMP</name>
        <dbReference type="ChEBI" id="CHEBI:58053"/>
        <note>ligand shared between dimeric partners</note>
    </ligand>
</feature>
<dbReference type="InterPro" id="IPR042111">
    <property type="entry name" value="Adenylosuccinate_synth_dom3"/>
</dbReference>
<keyword evidence="7 8" id="KW-0342">GTP-binding</keyword>
<feature type="binding site" evidence="8">
    <location>
        <begin position="40"/>
        <end position="42"/>
    </location>
    <ligand>
        <name>GTP</name>
        <dbReference type="ChEBI" id="CHEBI:37565"/>
    </ligand>
</feature>
<organism evidence="12 13">
    <name type="scientific">Actibacterium atlanticum</name>
    <dbReference type="NCBI Taxonomy" id="1461693"/>
    <lineage>
        <taxon>Bacteria</taxon>
        <taxon>Pseudomonadati</taxon>
        <taxon>Pseudomonadota</taxon>
        <taxon>Alphaproteobacteria</taxon>
        <taxon>Rhodobacterales</taxon>
        <taxon>Roseobacteraceae</taxon>
        <taxon>Actibacterium</taxon>
    </lineage>
</organism>
<dbReference type="FunFam" id="1.10.300.10:FF:000001">
    <property type="entry name" value="Adenylosuccinate synthetase"/>
    <property type="match status" value="1"/>
</dbReference>
<evidence type="ECO:0000256" key="3">
    <source>
        <dbReference type="ARBA" id="ARBA00022723"/>
    </source>
</evidence>
<keyword evidence="5 8" id="KW-0658">Purine biosynthesis</keyword>
<evidence type="ECO:0000256" key="11">
    <source>
        <dbReference type="SAM" id="MobiDB-lite"/>
    </source>
</evidence>
<dbReference type="Proteomes" id="UP000024836">
    <property type="component" value="Unassembled WGS sequence"/>
</dbReference>
<evidence type="ECO:0000313" key="13">
    <source>
        <dbReference type="Proteomes" id="UP000024836"/>
    </source>
</evidence>
<comment type="subcellular location">
    <subcellularLocation>
        <location evidence="8">Cytoplasm</location>
    </subcellularLocation>
</comment>
<evidence type="ECO:0000313" key="12">
    <source>
        <dbReference type="EMBL" id="KCV81467.1"/>
    </source>
</evidence>
<dbReference type="STRING" id="1461693.ATO10_11162"/>
<dbReference type="NCBIfam" id="NF002223">
    <property type="entry name" value="PRK01117.1"/>
    <property type="match status" value="1"/>
</dbReference>
<dbReference type="Gene3D" id="1.10.300.10">
    <property type="entry name" value="Adenylosuccinate Synthetase, subunit A, domain 2"/>
    <property type="match status" value="1"/>
</dbReference>
<name>A0A058ZJV2_9RHOB</name>
<dbReference type="SUPFAM" id="SSF52540">
    <property type="entry name" value="P-loop containing nucleoside triphosphate hydrolases"/>
    <property type="match status" value="1"/>
</dbReference>
<comment type="function">
    <text evidence="8">Plays an important role in the de novo pathway of purine nucleotide biosynthesis. Catalyzes the first committed step in the biosynthesis of AMP from IMP.</text>
</comment>
<dbReference type="Gene3D" id="3.40.440.10">
    <property type="entry name" value="Adenylosuccinate Synthetase, subunit A, domain 1"/>
    <property type="match status" value="1"/>
</dbReference>
<dbReference type="InterPro" id="IPR042110">
    <property type="entry name" value="Adenylosuccinate_synth_dom2"/>
</dbReference>
<feature type="binding site" description="in other chain" evidence="8">
    <location>
        <position position="225"/>
    </location>
    <ligand>
        <name>IMP</name>
        <dbReference type="ChEBI" id="CHEBI:58053"/>
        <note>ligand shared between dimeric partners</note>
    </ligand>
</feature>
<dbReference type="GO" id="GO:0004019">
    <property type="term" value="F:adenylosuccinate synthase activity"/>
    <property type="evidence" value="ECO:0007669"/>
    <property type="project" value="UniProtKB-UniRule"/>
</dbReference>
<dbReference type="InterPro" id="IPR033128">
    <property type="entry name" value="Adenylosuccin_syn_Lys_AS"/>
</dbReference>
<dbReference type="InterPro" id="IPR042109">
    <property type="entry name" value="Adenylosuccinate_synth_dom1"/>
</dbReference>
<evidence type="ECO:0000256" key="9">
    <source>
        <dbReference type="PROSITE-ProRule" id="PRU10134"/>
    </source>
</evidence>
<reference evidence="12 13" key="1">
    <citation type="submission" date="2013-04" db="EMBL/GenBank/DDBJ databases">
        <title>Shimia sp. 22II-S11-Z10 Genome Sequencing.</title>
        <authorList>
            <person name="Lai Q."/>
            <person name="Li G."/>
            <person name="Shao Z."/>
        </authorList>
    </citation>
    <scope>NUCLEOTIDE SEQUENCE [LARGE SCALE GENOMIC DNA]</scope>
    <source>
        <strain evidence="13">22II-S11-Z10</strain>
    </source>
</reference>
<dbReference type="GO" id="GO:0005525">
    <property type="term" value="F:GTP binding"/>
    <property type="evidence" value="ECO:0007669"/>
    <property type="project" value="UniProtKB-UniRule"/>
</dbReference>
<evidence type="ECO:0000256" key="4">
    <source>
        <dbReference type="ARBA" id="ARBA00022741"/>
    </source>
</evidence>